<sequence>MRYRVARPRGLGRGDRSTMLQGLDFDWFVLLLRVLFVFLLYFFLYQVVRVTSRELIALAGQERPAPTTAAGRLVVVDGAESHLVPGAAFALRPVTRIGRHPGSTIAIDEPFVSAEHAELSYDGGRWWLRDLGSTNGTFVNGAPVSVATGVRPGDIVQFGRITLRLVPEAGVG</sequence>
<name>A0A6J4V7L5_9BACT</name>
<keyword evidence="1" id="KW-0472">Membrane</keyword>
<dbReference type="CDD" id="cd00060">
    <property type="entry name" value="FHA"/>
    <property type="match status" value="1"/>
</dbReference>
<dbReference type="SMART" id="SM00240">
    <property type="entry name" value="FHA"/>
    <property type="match status" value="1"/>
</dbReference>
<feature type="transmembrane region" description="Helical" evidence="1">
    <location>
        <begin position="27"/>
        <end position="48"/>
    </location>
</feature>
<dbReference type="InterPro" id="IPR000253">
    <property type="entry name" value="FHA_dom"/>
</dbReference>
<dbReference type="EMBL" id="CADCWL010000142">
    <property type="protein sequence ID" value="CAA9571291.1"/>
    <property type="molecule type" value="Genomic_DNA"/>
</dbReference>
<dbReference type="Pfam" id="PF00498">
    <property type="entry name" value="FHA"/>
    <property type="match status" value="1"/>
</dbReference>
<keyword evidence="1" id="KW-1133">Transmembrane helix</keyword>
<accession>A0A6J4V7L5</accession>
<evidence type="ECO:0000256" key="1">
    <source>
        <dbReference type="SAM" id="Phobius"/>
    </source>
</evidence>
<dbReference type="PROSITE" id="PS50006">
    <property type="entry name" value="FHA_DOMAIN"/>
    <property type="match status" value="1"/>
</dbReference>
<dbReference type="Gene3D" id="2.60.200.20">
    <property type="match status" value="1"/>
</dbReference>
<protein>
    <recommendedName>
        <fullName evidence="2">FHA domain-containing protein</fullName>
    </recommendedName>
</protein>
<keyword evidence="1" id="KW-0812">Transmembrane</keyword>
<dbReference type="PANTHER" id="PTHR23308">
    <property type="entry name" value="NUCLEAR INHIBITOR OF PROTEIN PHOSPHATASE-1"/>
    <property type="match status" value="1"/>
</dbReference>
<organism evidence="3">
    <name type="scientific">uncultured Thermomicrobiales bacterium</name>
    <dbReference type="NCBI Taxonomy" id="1645740"/>
    <lineage>
        <taxon>Bacteria</taxon>
        <taxon>Pseudomonadati</taxon>
        <taxon>Thermomicrobiota</taxon>
        <taxon>Thermomicrobia</taxon>
        <taxon>Thermomicrobiales</taxon>
        <taxon>environmental samples</taxon>
    </lineage>
</organism>
<reference evidence="3" key="1">
    <citation type="submission" date="2020-02" db="EMBL/GenBank/DDBJ databases">
        <authorList>
            <person name="Meier V. D."/>
        </authorList>
    </citation>
    <scope>NUCLEOTIDE SEQUENCE</scope>
    <source>
        <strain evidence="3">AVDCRST_MAG19</strain>
    </source>
</reference>
<dbReference type="InterPro" id="IPR050923">
    <property type="entry name" value="Cell_Proc_Reg/RNA_Proc"/>
</dbReference>
<feature type="domain" description="FHA" evidence="2">
    <location>
        <begin position="95"/>
        <end position="144"/>
    </location>
</feature>
<dbReference type="AlphaFoldDB" id="A0A6J4V7L5"/>
<proteinExistence type="predicted"/>
<evidence type="ECO:0000313" key="3">
    <source>
        <dbReference type="EMBL" id="CAA9571291.1"/>
    </source>
</evidence>
<evidence type="ECO:0000259" key="2">
    <source>
        <dbReference type="PROSITE" id="PS50006"/>
    </source>
</evidence>
<dbReference type="SUPFAM" id="SSF49879">
    <property type="entry name" value="SMAD/FHA domain"/>
    <property type="match status" value="1"/>
</dbReference>
<gene>
    <name evidence="3" type="ORF">AVDCRST_MAG19-2801</name>
</gene>
<dbReference type="InterPro" id="IPR008984">
    <property type="entry name" value="SMAD_FHA_dom_sf"/>
</dbReference>